<dbReference type="InterPro" id="IPR038765">
    <property type="entry name" value="Papain-like_cys_pep_sf"/>
</dbReference>
<dbReference type="Pfam" id="PF08379">
    <property type="entry name" value="Bact_transglu_N"/>
    <property type="match status" value="1"/>
</dbReference>
<evidence type="ECO:0000313" key="3">
    <source>
        <dbReference type="Proteomes" id="UP000620075"/>
    </source>
</evidence>
<dbReference type="SUPFAM" id="SSF54001">
    <property type="entry name" value="Cysteine proteinases"/>
    <property type="match status" value="1"/>
</dbReference>
<evidence type="ECO:0000259" key="1">
    <source>
        <dbReference type="SMART" id="SM00460"/>
    </source>
</evidence>
<proteinExistence type="predicted"/>
<sequence length="272" mass="29984">MRFEIAHTTRYRYSAPIREAHTEVRLRPSDEMGQRVLRHRLEVRPEATVGAYSDGFGNRVQYFDLLPPHDHLEIVSRAVVETGVQQATHPPDIFPHDLLLFRPPVVQGPALRRIAARLGSFDASAPAEVEAAADRLRELIARSFTYSPASTTVTTATDEVVRLKRGVCQDFAHLVIAVSRMLGLPARYVSGYVYSGSGEPTLGASHAWADILVPEKGWLPFDATHSGLASDRYVRLAVGRDYRDAAPTRGVFVGSARSDMEIKVETRPLGGG</sequence>
<accession>A0A934KBK0</accession>
<dbReference type="Proteomes" id="UP000620075">
    <property type="component" value="Unassembled WGS sequence"/>
</dbReference>
<evidence type="ECO:0000313" key="2">
    <source>
        <dbReference type="EMBL" id="MBJ7603474.1"/>
    </source>
</evidence>
<feature type="domain" description="Transglutaminase-like" evidence="1">
    <location>
        <begin position="160"/>
        <end position="225"/>
    </location>
</feature>
<dbReference type="SMART" id="SM00460">
    <property type="entry name" value="TGc"/>
    <property type="match status" value="1"/>
</dbReference>
<dbReference type="AlphaFoldDB" id="A0A934KBK0"/>
<dbReference type="PANTHER" id="PTHR33490">
    <property type="entry name" value="BLR5614 PROTEIN-RELATED"/>
    <property type="match status" value="1"/>
</dbReference>
<dbReference type="Gene3D" id="3.10.620.30">
    <property type="match status" value="1"/>
</dbReference>
<dbReference type="InterPro" id="IPR013589">
    <property type="entry name" value="Bac_transglu_N"/>
</dbReference>
<dbReference type="RefSeq" id="WP_338179546.1">
    <property type="nucleotide sequence ID" value="NZ_JAEKNQ010000036.1"/>
</dbReference>
<comment type="caution">
    <text evidence="2">The sequence shown here is derived from an EMBL/GenBank/DDBJ whole genome shotgun (WGS) entry which is preliminary data.</text>
</comment>
<dbReference type="EMBL" id="JAEKNQ010000036">
    <property type="protein sequence ID" value="MBJ7603474.1"/>
    <property type="molecule type" value="Genomic_DNA"/>
</dbReference>
<gene>
    <name evidence="2" type="ORF">JF888_09850</name>
</gene>
<dbReference type="InterPro" id="IPR002931">
    <property type="entry name" value="Transglutaminase-like"/>
</dbReference>
<dbReference type="PANTHER" id="PTHR33490:SF6">
    <property type="entry name" value="SLL1049 PROTEIN"/>
    <property type="match status" value="1"/>
</dbReference>
<name>A0A934KBK0_9BACT</name>
<organism evidence="2 3">
    <name type="scientific">Candidatus Dormiibacter inghamiae</name>
    <dbReference type="NCBI Taxonomy" id="3127013"/>
    <lineage>
        <taxon>Bacteria</taxon>
        <taxon>Bacillati</taxon>
        <taxon>Candidatus Dormiibacterota</taxon>
        <taxon>Candidatus Dormibacteria</taxon>
        <taxon>Candidatus Dormibacterales</taxon>
        <taxon>Candidatus Dormibacteraceae</taxon>
        <taxon>Candidatus Dormiibacter</taxon>
    </lineage>
</organism>
<reference evidence="2 3" key="1">
    <citation type="submission" date="2020-10" db="EMBL/GenBank/DDBJ databases">
        <title>Ca. Dormibacterota MAGs.</title>
        <authorList>
            <person name="Montgomery K."/>
        </authorList>
    </citation>
    <scope>NUCLEOTIDE SEQUENCE [LARGE SCALE GENOMIC DNA]</scope>
    <source>
        <strain evidence="2">SC8811_S16_3</strain>
    </source>
</reference>
<dbReference type="Pfam" id="PF01841">
    <property type="entry name" value="Transglut_core"/>
    <property type="match status" value="1"/>
</dbReference>
<protein>
    <submittedName>
        <fullName evidence="2">Transglutaminase family protein</fullName>
    </submittedName>
</protein>